<sequence>MEPSLEMELPAEPGASGGCRRARRARILPPLAAVEFAPPLLPRARPPLTASGGALRRAATWRDWLAGVALICTYPYLHTYYLQAGEGTDKLLWAPLPVILLTVLTIHYASSKGADPAVLINRIMLGDWSWRPVRGLLAAT</sequence>
<evidence type="ECO:0000313" key="1">
    <source>
        <dbReference type="EMBL" id="KAG2440866.1"/>
    </source>
</evidence>
<protein>
    <submittedName>
        <fullName evidence="1">Uncharacterized protein</fullName>
    </submittedName>
</protein>
<organism evidence="1 2">
    <name type="scientific">Chlamydomonas incerta</name>
    <dbReference type="NCBI Taxonomy" id="51695"/>
    <lineage>
        <taxon>Eukaryota</taxon>
        <taxon>Viridiplantae</taxon>
        <taxon>Chlorophyta</taxon>
        <taxon>core chlorophytes</taxon>
        <taxon>Chlorophyceae</taxon>
        <taxon>CS clade</taxon>
        <taxon>Chlamydomonadales</taxon>
        <taxon>Chlamydomonadaceae</taxon>
        <taxon>Chlamydomonas</taxon>
    </lineage>
</organism>
<dbReference type="AlphaFoldDB" id="A0A835TB85"/>
<reference evidence="1" key="1">
    <citation type="journal article" date="2020" name="bioRxiv">
        <title>Comparative genomics of Chlamydomonas.</title>
        <authorList>
            <person name="Craig R.J."/>
            <person name="Hasan A.R."/>
            <person name="Ness R.W."/>
            <person name="Keightley P.D."/>
        </authorList>
    </citation>
    <scope>NUCLEOTIDE SEQUENCE</scope>
    <source>
        <strain evidence="1">SAG 7.73</strain>
    </source>
</reference>
<evidence type="ECO:0000313" key="2">
    <source>
        <dbReference type="Proteomes" id="UP000650467"/>
    </source>
</evidence>
<accession>A0A835TB85</accession>
<dbReference type="Proteomes" id="UP000650467">
    <property type="component" value="Unassembled WGS sequence"/>
</dbReference>
<proteinExistence type="predicted"/>
<gene>
    <name evidence="1" type="ORF">HXX76_003720</name>
</gene>
<name>A0A835TB85_CHLIN</name>
<dbReference type="EMBL" id="JAEHOC010000006">
    <property type="protein sequence ID" value="KAG2440866.1"/>
    <property type="molecule type" value="Genomic_DNA"/>
</dbReference>
<comment type="caution">
    <text evidence="1">The sequence shown here is derived from an EMBL/GenBank/DDBJ whole genome shotgun (WGS) entry which is preliminary data.</text>
</comment>
<keyword evidence="2" id="KW-1185">Reference proteome</keyword>